<accession>K9WXW6</accession>
<reference evidence="2 3" key="1">
    <citation type="submission" date="2012-06" db="EMBL/GenBank/DDBJ databases">
        <title>Finished chromosome of genome of Cylindrospermum stagnale PCC 7417.</title>
        <authorList>
            <consortium name="US DOE Joint Genome Institute"/>
            <person name="Gugger M."/>
            <person name="Coursin T."/>
            <person name="Rippka R."/>
            <person name="Tandeau De Marsac N."/>
            <person name="Huntemann M."/>
            <person name="Wei C.-L."/>
            <person name="Han J."/>
            <person name="Detter J.C."/>
            <person name="Han C."/>
            <person name="Tapia R."/>
            <person name="Chen A."/>
            <person name="Kyrpides N."/>
            <person name="Mavromatis K."/>
            <person name="Markowitz V."/>
            <person name="Szeto E."/>
            <person name="Ivanova N."/>
            <person name="Pagani I."/>
            <person name="Pati A."/>
            <person name="Goodwin L."/>
            <person name="Nordberg H.P."/>
            <person name="Cantor M.N."/>
            <person name="Hua S.X."/>
            <person name="Woyke T."/>
            <person name="Kerfeld C.A."/>
        </authorList>
    </citation>
    <scope>NUCLEOTIDE SEQUENCE [LARGE SCALE GENOMIC DNA]</scope>
    <source>
        <strain evidence="2 3">PCC 7417</strain>
    </source>
</reference>
<keyword evidence="1" id="KW-0732">Signal</keyword>
<keyword evidence="3" id="KW-1185">Reference proteome</keyword>
<evidence type="ECO:0000313" key="2">
    <source>
        <dbReference type="EMBL" id="AFZ24636.1"/>
    </source>
</evidence>
<dbReference type="HOGENOM" id="CLU_1522736_0_0_3"/>
<feature type="signal peptide" evidence="1">
    <location>
        <begin position="1"/>
        <end position="28"/>
    </location>
</feature>
<dbReference type="AlphaFoldDB" id="K9WXW6"/>
<evidence type="ECO:0000256" key="1">
    <source>
        <dbReference type="SAM" id="SignalP"/>
    </source>
</evidence>
<evidence type="ECO:0000313" key="3">
    <source>
        <dbReference type="Proteomes" id="UP000010475"/>
    </source>
</evidence>
<protein>
    <submittedName>
        <fullName evidence="2">Uncharacterized protein</fullName>
    </submittedName>
</protein>
<dbReference type="EMBL" id="CP003642">
    <property type="protein sequence ID" value="AFZ24636.1"/>
    <property type="molecule type" value="Genomic_DNA"/>
</dbReference>
<organism evidence="2 3">
    <name type="scientific">Cylindrospermum stagnale PCC 7417</name>
    <dbReference type="NCBI Taxonomy" id="56107"/>
    <lineage>
        <taxon>Bacteria</taxon>
        <taxon>Bacillati</taxon>
        <taxon>Cyanobacteriota</taxon>
        <taxon>Cyanophyceae</taxon>
        <taxon>Nostocales</taxon>
        <taxon>Nostocaceae</taxon>
        <taxon>Cylindrospermum</taxon>
    </lineage>
</organism>
<name>K9WXW6_9NOST</name>
<proteinExistence type="predicted"/>
<dbReference type="Proteomes" id="UP000010475">
    <property type="component" value="Chromosome"/>
</dbReference>
<dbReference type="OrthoDB" id="177571at1117"/>
<sequence>MKNILGWAKGLGIVIGSAIAFSGTSAVANIHQDATLTSNLNFATQGNIRIFDGSNKSVNNLSPTVLLMLEPSALISTVINAEKLPQVQLEIDNELSNILSQSNFTYIFKTYGLSDIDLIMLKLKNSPTKLNLDVGIDKIKVASLLVSPAIGTLDCDECVCWCIDPNGGGMYRCPCP</sequence>
<dbReference type="STRING" id="56107.Cylst_2417"/>
<gene>
    <name evidence="2" type="ORF">Cylst_2417</name>
</gene>
<feature type="chain" id="PRO_5003938115" evidence="1">
    <location>
        <begin position="29"/>
        <end position="176"/>
    </location>
</feature>
<dbReference type="KEGG" id="csg:Cylst_2417"/>
<dbReference type="RefSeq" id="WP_015207890.1">
    <property type="nucleotide sequence ID" value="NC_019757.1"/>
</dbReference>